<keyword evidence="1" id="KW-0378">Hydrolase</keyword>
<dbReference type="InterPro" id="IPR052016">
    <property type="entry name" value="Bact_Sigma-Reg"/>
</dbReference>
<evidence type="ECO:0000313" key="4">
    <source>
        <dbReference type="EMBL" id="GEK83958.1"/>
    </source>
</evidence>
<dbReference type="InterPro" id="IPR001932">
    <property type="entry name" value="PPM-type_phosphatase-like_dom"/>
</dbReference>
<gene>
    <name evidence="4" type="ORF">FFA01_22670</name>
</gene>
<dbReference type="RefSeq" id="WP_146856197.1">
    <property type="nucleotide sequence ID" value="NZ_BAAAHR010000005.1"/>
</dbReference>
<evidence type="ECO:0000313" key="5">
    <source>
        <dbReference type="Proteomes" id="UP000321154"/>
    </source>
</evidence>
<dbReference type="PANTHER" id="PTHR43156">
    <property type="entry name" value="STAGE II SPORULATION PROTEIN E-RELATED"/>
    <property type="match status" value="1"/>
</dbReference>
<comment type="caution">
    <text evidence="4">The sequence shown here is derived from an EMBL/GenBank/DDBJ whole genome shotgun (WGS) entry which is preliminary data.</text>
</comment>
<evidence type="ECO:0000259" key="2">
    <source>
        <dbReference type="SMART" id="SM00065"/>
    </source>
</evidence>
<dbReference type="SUPFAM" id="SSF55781">
    <property type="entry name" value="GAF domain-like"/>
    <property type="match status" value="1"/>
</dbReference>
<dbReference type="Gene3D" id="3.30.450.40">
    <property type="match status" value="1"/>
</dbReference>
<dbReference type="InterPro" id="IPR036457">
    <property type="entry name" value="PPM-type-like_dom_sf"/>
</dbReference>
<dbReference type="SUPFAM" id="SSF81606">
    <property type="entry name" value="PP2C-like"/>
    <property type="match status" value="1"/>
</dbReference>
<dbReference type="SMART" id="SM00065">
    <property type="entry name" value="GAF"/>
    <property type="match status" value="1"/>
</dbReference>
<feature type="domain" description="GAF" evidence="2">
    <location>
        <begin position="47"/>
        <end position="190"/>
    </location>
</feature>
<dbReference type="PANTHER" id="PTHR43156:SF2">
    <property type="entry name" value="STAGE II SPORULATION PROTEIN E"/>
    <property type="match status" value="1"/>
</dbReference>
<organism evidence="4 5">
    <name type="scientific">Frigoribacterium faeni</name>
    <dbReference type="NCBI Taxonomy" id="145483"/>
    <lineage>
        <taxon>Bacteria</taxon>
        <taxon>Bacillati</taxon>
        <taxon>Actinomycetota</taxon>
        <taxon>Actinomycetes</taxon>
        <taxon>Micrococcales</taxon>
        <taxon>Microbacteriaceae</taxon>
        <taxon>Frigoribacterium</taxon>
    </lineage>
</organism>
<reference evidence="4 5" key="1">
    <citation type="submission" date="2019-07" db="EMBL/GenBank/DDBJ databases">
        <title>Whole genome shotgun sequence of Frigoribacterium faeni NBRC 103066.</title>
        <authorList>
            <person name="Hosoyama A."/>
            <person name="Uohara A."/>
            <person name="Ohji S."/>
            <person name="Ichikawa N."/>
        </authorList>
    </citation>
    <scope>NUCLEOTIDE SEQUENCE [LARGE SCALE GENOMIC DNA]</scope>
    <source>
        <strain evidence="4 5">NBRC 103066</strain>
    </source>
</reference>
<name>A0ABQ0URH9_9MICO</name>
<dbReference type="Gene3D" id="3.60.40.10">
    <property type="entry name" value="PPM-type phosphatase domain"/>
    <property type="match status" value="1"/>
</dbReference>
<dbReference type="InterPro" id="IPR029016">
    <property type="entry name" value="GAF-like_dom_sf"/>
</dbReference>
<dbReference type="Pfam" id="PF01590">
    <property type="entry name" value="GAF"/>
    <property type="match status" value="1"/>
</dbReference>
<dbReference type="InterPro" id="IPR003018">
    <property type="entry name" value="GAF"/>
</dbReference>
<dbReference type="Pfam" id="PF07228">
    <property type="entry name" value="SpoIIE"/>
    <property type="match status" value="1"/>
</dbReference>
<keyword evidence="5" id="KW-1185">Reference proteome</keyword>
<dbReference type="Proteomes" id="UP000321154">
    <property type="component" value="Unassembled WGS sequence"/>
</dbReference>
<feature type="domain" description="PPM-type phosphatase" evidence="3">
    <location>
        <begin position="204"/>
        <end position="410"/>
    </location>
</feature>
<dbReference type="EMBL" id="BJUV01000024">
    <property type="protein sequence ID" value="GEK83958.1"/>
    <property type="molecule type" value="Genomic_DNA"/>
</dbReference>
<dbReference type="SMART" id="SM00331">
    <property type="entry name" value="PP2C_SIG"/>
    <property type="match status" value="1"/>
</dbReference>
<evidence type="ECO:0000256" key="1">
    <source>
        <dbReference type="ARBA" id="ARBA00022801"/>
    </source>
</evidence>
<proteinExistence type="predicted"/>
<accession>A0ABQ0URH9</accession>
<protein>
    <submittedName>
        <fullName evidence="4">Uncharacterized protein</fullName>
    </submittedName>
</protein>
<evidence type="ECO:0000259" key="3">
    <source>
        <dbReference type="SMART" id="SM00331"/>
    </source>
</evidence>
<sequence>MTPDAGCLTDDLSRSVMGVREMMTDRSDARERLRLAALDDLGIMGTGAEERFDRITRMAKQLFGVPIAEINFIDQDHQFTKSPQAPGGSPFGPREDSFCDVVVQQPDIIVVPDALDDTRFAHRGTVTGAPHIRFYAGRPLSVSDGARVGTICLVDTAPRDLSADEQELLDELGAWVERELRHVHAADHARRTQQQLLPAPSTHSDGFTVAGFTRPHSEVAGDYFAFTSSPGRIDLTLADVMGKGYSAAIIAATVRSAFQARPGWEPAAAVAAVNEQLLADLSATGTFATLFHADLDTRTGLLRYADAGHGLSVIIRADGTHEQLTSADLPIGIAEGNGWQAHEATLAPGEILFSCSDGALDLYDGTLDALDEMAALVRGAVDDTSLFAELSEVIAAGRPEDDVTMLVIRRDEKKAMVP</sequence>